<gene>
    <name evidence="1" type="ORF">Lyticum_00734</name>
</gene>
<keyword evidence="2" id="KW-1185">Reference proteome</keyword>
<evidence type="ECO:0000313" key="1">
    <source>
        <dbReference type="EMBL" id="MDZ5761550.1"/>
    </source>
</evidence>
<reference evidence="1" key="1">
    <citation type="submission" date="2023-02" db="EMBL/GenBank/DDBJ databases">
        <title>Host association and intracellularity evolved multiple times independently in the Rickettsiales.</title>
        <authorList>
            <person name="Castelli M."/>
            <person name="Nardi T."/>
            <person name="Gammuto L."/>
            <person name="Bellinzona G."/>
            <person name="Sabaneyeva E."/>
            <person name="Potekhin A."/>
            <person name="Serra V."/>
            <person name="Petroni G."/>
            <person name="Sassera D."/>
        </authorList>
    </citation>
    <scope>NUCLEOTIDE SEQUENCE</scope>
    <source>
        <strain evidence="1">USBL-36I1</strain>
    </source>
</reference>
<accession>A0AAE5AHG7</accession>
<comment type="caution">
    <text evidence="1">The sequence shown here is derived from an EMBL/GenBank/DDBJ whole genome shotgun (WGS) entry which is preliminary data.</text>
</comment>
<evidence type="ECO:0000313" key="2">
    <source>
        <dbReference type="Proteomes" id="UP001289135"/>
    </source>
</evidence>
<name>A0AAE5AHG7_9RICK</name>
<protein>
    <submittedName>
        <fullName evidence="1">Uncharacterized protein</fullName>
    </submittedName>
</protein>
<dbReference type="Proteomes" id="UP001289135">
    <property type="component" value="Unassembled WGS sequence"/>
</dbReference>
<dbReference type="RefSeq" id="WP_322498974.1">
    <property type="nucleotide sequence ID" value="NZ_JARGYU010000003.1"/>
</dbReference>
<proteinExistence type="predicted"/>
<dbReference type="AlphaFoldDB" id="A0AAE5AHG7"/>
<sequence length="148" mass="17472">MKKIEEEYKINGEIIKKNIQNIQPAKQLNNIDWLDSVECIMTGIIRDSKSYFFQSFVKDLFTGRLNELFPQDHLKNSQHRVSDLKTKIDKIEVGIFAQIIEKILDLFDIIALYLGYETLRYKMKDYLLTEKFVDDCLSSTNQNTQIIR</sequence>
<organism evidence="1 2">
    <name type="scientific">Lyticum sinuosum</name>
    <dbReference type="NCBI Taxonomy" id="1332059"/>
    <lineage>
        <taxon>Bacteria</taxon>
        <taxon>Pseudomonadati</taxon>
        <taxon>Pseudomonadota</taxon>
        <taxon>Alphaproteobacteria</taxon>
        <taxon>Rickettsiales</taxon>
        <taxon>Lyticum</taxon>
    </lineage>
</organism>
<dbReference type="EMBL" id="JARGYU010000003">
    <property type="protein sequence ID" value="MDZ5761550.1"/>
    <property type="molecule type" value="Genomic_DNA"/>
</dbReference>